<keyword evidence="1" id="KW-0238">DNA-binding</keyword>
<accession>E6ZMV8</accession>
<evidence type="ECO:0000259" key="3">
    <source>
        <dbReference type="PROSITE" id="PS51253"/>
    </source>
</evidence>
<dbReference type="OrthoDB" id="3265672at2759"/>
<feature type="domain" description="HTH CENPB-type" evidence="3">
    <location>
        <begin position="69"/>
        <end position="142"/>
    </location>
</feature>
<dbReference type="Proteomes" id="UP000008867">
    <property type="component" value="Chromosome 11"/>
</dbReference>
<dbReference type="EMBL" id="FQ311432">
    <property type="protein sequence ID" value="CBQ68565.1"/>
    <property type="molecule type" value="Genomic_DNA"/>
</dbReference>
<reference evidence="4 5" key="1">
    <citation type="journal article" date="2010" name="Science">
        <title>Pathogenicity determinants in smut fungi revealed by genome comparison.</title>
        <authorList>
            <person name="Schirawski J."/>
            <person name="Mannhaupt G."/>
            <person name="Muench K."/>
            <person name="Brefort T."/>
            <person name="Schipper K."/>
            <person name="Doehlemann G."/>
            <person name="Di Stasio M."/>
            <person name="Roessel N."/>
            <person name="Mendoza-Mendoza A."/>
            <person name="Pester D."/>
            <person name="Mueller O."/>
            <person name="Winterberg B."/>
            <person name="Meyer E."/>
            <person name="Ghareeb H."/>
            <person name="Wollenberg T."/>
            <person name="Muensterkoetter M."/>
            <person name="Wong P."/>
            <person name="Walter M."/>
            <person name="Stukenbrock E."/>
            <person name="Gueldener U."/>
            <person name="Kahmann R."/>
        </authorList>
    </citation>
    <scope>NUCLEOTIDE SEQUENCE [LARGE SCALE GENOMIC DNA]</scope>
    <source>
        <strain evidence="5">SRZ2</strain>
    </source>
</reference>
<name>E6ZMV8_SPORE</name>
<dbReference type="VEuPathDB" id="FungiDB:sr04594"/>
<proteinExistence type="predicted"/>
<organism evidence="4 5">
    <name type="scientific">Sporisorium reilianum (strain SRZ2)</name>
    <name type="common">Maize head smut fungus</name>
    <dbReference type="NCBI Taxonomy" id="999809"/>
    <lineage>
        <taxon>Eukaryota</taxon>
        <taxon>Fungi</taxon>
        <taxon>Dikarya</taxon>
        <taxon>Basidiomycota</taxon>
        <taxon>Ustilaginomycotina</taxon>
        <taxon>Ustilaginomycetes</taxon>
        <taxon>Ustilaginales</taxon>
        <taxon>Ustilaginaceae</taxon>
        <taxon>Sporisorium</taxon>
    </lineage>
</organism>
<gene>
    <name evidence="4" type="ORF">sr04594</name>
</gene>
<dbReference type="Pfam" id="PF03221">
    <property type="entry name" value="HTH_Tnp_Tc5"/>
    <property type="match status" value="1"/>
</dbReference>
<keyword evidence="5" id="KW-1185">Reference proteome</keyword>
<dbReference type="PROSITE" id="PS51253">
    <property type="entry name" value="HTH_CENPB"/>
    <property type="match status" value="1"/>
</dbReference>
<feature type="region of interest" description="Disordered" evidence="2">
    <location>
        <begin position="51"/>
        <end position="76"/>
    </location>
</feature>
<evidence type="ECO:0000313" key="4">
    <source>
        <dbReference type="EMBL" id="CBQ68565.1"/>
    </source>
</evidence>
<dbReference type="GO" id="GO:0003677">
    <property type="term" value="F:DNA binding"/>
    <property type="evidence" value="ECO:0007669"/>
    <property type="project" value="UniProtKB-KW"/>
</dbReference>
<evidence type="ECO:0000256" key="2">
    <source>
        <dbReference type="SAM" id="MobiDB-lite"/>
    </source>
</evidence>
<protein>
    <submittedName>
        <fullName evidence="4">Related to transposase</fullName>
    </submittedName>
</protein>
<dbReference type="InterPro" id="IPR006600">
    <property type="entry name" value="HTH_CenpB_DNA-bd_dom"/>
</dbReference>
<evidence type="ECO:0000256" key="1">
    <source>
        <dbReference type="ARBA" id="ARBA00023125"/>
    </source>
</evidence>
<dbReference type="SUPFAM" id="SSF46689">
    <property type="entry name" value="Homeodomain-like"/>
    <property type="match status" value="1"/>
</dbReference>
<dbReference type="InterPro" id="IPR009057">
    <property type="entry name" value="Homeodomain-like_sf"/>
</dbReference>
<evidence type="ECO:0000313" key="5">
    <source>
        <dbReference type="Proteomes" id="UP000008867"/>
    </source>
</evidence>
<dbReference type="HOGENOM" id="CLU_1278358_0_0_1"/>
<dbReference type="eggNOG" id="KOG3105">
    <property type="taxonomic scope" value="Eukaryota"/>
</dbReference>
<dbReference type="AlphaFoldDB" id="E6ZMV8"/>
<sequence>MTCPSFSKCSTASRMASAAKRDAKEAHVQQAVSEHCNGTYSTIRQAAAANHIPESTLRQRLRGRKPKKDAQTGMQTLPLDAESTLIDLIRRSACSGYPLTPAGIRDYANTVAPGIPGTTQQVDVGRNWMQGFLLRHPSIHSCWSCCLENARLKATNKASIRTWFKCFAEIVNEFSVSSTDIFNMDKTGFMFSQGGSEGVVVPAGDPASPFRVQPGT</sequence>